<dbReference type="Gene3D" id="2.30.30.40">
    <property type="entry name" value="SH3 Domains"/>
    <property type="match status" value="1"/>
</dbReference>
<evidence type="ECO:0000313" key="2">
    <source>
        <dbReference type="Proteomes" id="UP001548189"/>
    </source>
</evidence>
<dbReference type="EMBL" id="JBEVCJ010000023">
    <property type="protein sequence ID" value="MET1256545.1"/>
    <property type="molecule type" value="Genomic_DNA"/>
</dbReference>
<evidence type="ECO:0000313" key="1">
    <source>
        <dbReference type="EMBL" id="MET1256545.1"/>
    </source>
</evidence>
<name>A0ABV2BX93_9GAMM</name>
<gene>
    <name evidence="1" type="ORF">ABVT43_15500</name>
</gene>
<protein>
    <submittedName>
        <fullName evidence="1">Chemotaxis protein CheW</fullName>
    </submittedName>
</protein>
<dbReference type="PANTHER" id="PTHR22617">
    <property type="entry name" value="CHEMOTAXIS SENSOR HISTIDINE KINASE-RELATED"/>
    <property type="match status" value="1"/>
</dbReference>
<dbReference type="SUPFAM" id="SSF50341">
    <property type="entry name" value="CheW-like"/>
    <property type="match status" value="1"/>
</dbReference>
<reference evidence="1 2" key="1">
    <citation type="submission" date="2024-06" db="EMBL/GenBank/DDBJ databases">
        <authorList>
            <person name="Li F."/>
        </authorList>
    </citation>
    <scope>NUCLEOTIDE SEQUENCE [LARGE SCALE GENOMIC DNA]</scope>
    <source>
        <strain evidence="1 2">GXAS 311</strain>
    </source>
</reference>
<dbReference type="InterPro" id="IPR039315">
    <property type="entry name" value="CheW"/>
</dbReference>
<accession>A0ABV2BX93</accession>
<keyword evidence="2" id="KW-1185">Reference proteome</keyword>
<dbReference type="InterPro" id="IPR002545">
    <property type="entry name" value="CheW-lke_dom"/>
</dbReference>
<sequence length="182" mass="20680">MSEITDLQAFEFLQNIEQRSYETASLSPSEEDLSRLWTGIGFRLSGNNYVVRLNEVAEIISIPRYTKVPGAKNWVKGLANIRGTLLPIMDLHGFLGRKAPHALRRQRLLVVNHKDIHCGVIVDEVLGLNHYEDEEWVENIPVNDELMEPFVNGGFYSGDKLWTVFSLRALAETPSFRQVALV</sequence>
<dbReference type="Proteomes" id="UP001548189">
    <property type="component" value="Unassembled WGS sequence"/>
</dbReference>
<dbReference type="PANTHER" id="PTHR22617:SF43">
    <property type="entry name" value="PROTEIN PILI"/>
    <property type="match status" value="1"/>
</dbReference>
<dbReference type="Gene3D" id="2.40.50.180">
    <property type="entry name" value="CheA-289, Domain 4"/>
    <property type="match status" value="1"/>
</dbReference>
<dbReference type="PROSITE" id="PS50851">
    <property type="entry name" value="CHEW"/>
    <property type="match status" value="1"/>
</dbReference>
<dbReference type="Pfam" id="PF01584">
    <property type="entry name" value="CheW"/>
    <property type="match status" value="1"/>
</dbReference>
<organism evidence="1 2">
    <name type="scientific">Aliikangiella maris</name>
    <dbReference type="NCBI Taxonomy" id="3162458"/>
    <lineage>
        <taxon>Bacteria</taxon>
        <taxon>Pseudomonadati</taxon>
        <taxon>Pseudomonadota</taxon>
        <taxon>Gammaproteobacteria</taxon>
        <taxon>Oceanospirillales</taxon>
        <taxon>Pleioneaceae</taxon>
        <taxon>Aliikangiella</taxon>
    </lineage>
</organism>
<dbReference type="InterPro" id="IPR036061">
    <property type="entry name" value="CheW-like_dom_sf"/>
</dbReference>
<dbReference type="SMART" id="SM00260">
    <property type="entry name" value="CheW"/>
    <property type="match status" value="1"/>
</dbReference>
<proteinExistence type="predicted"/>
<comment type="caution">
    <text evidence="1">The sequence shown here is derived from an EMBL/GenBank/DDBJ whole genome shotgun (WGS) entry which is preliminary data.</text>
</comment>